<dbReference type="Gene3D" id="3.30.70.360">
    <property type="match status" value="1"/>
</dbReference>
<proteinExistence type="predicted"/>
<dbReference type="EMBL" id="PYGF01000002">
    <property type="protein sequence ID" value="PSL06375.1"/>
    <property type="molecule type" value="Genomic_DNA"/>
</dbReference>
<protein>
    <submittedName>
        <fullName evidence="6">Acetylornithine deacetylase/succinyl-diaminopimelate desuccinylase-like protein</fullName>
    </submittedName>
</protein>
<dbReference type="GO" id="GO:0006508">
    <property type="term" value="P:proteolysis"/>
    <property type="evidence" value="ECO:0007669"/>
    <property type="project" value="UniProtKB-KW"/>
</dbReference>
<keyword evidence="4" id="KW-0732">Signal</keyword>
<name>A0A2P8EA88_9BACT</name>
<sequence length="522" mass="58825">MIQKPRIMKKICLMFLAATLLSTMSHGQQRGNIDLVALTESHFLHGIDILNSLLSIPNDSHYPEQLIPNIEWCEDNLRERGWQVKRLETSSVPLLLGQREVPNAQKTVLFYFHIDGQSVDPRQWQQPDPFRPVLKEKNTEGNWEIIPMETLQKAYDPEWRVFARSASDDKGPFAMFLTAWDAMVSKGLMPDYNVKIVLDFEEEIGSPNLASAVHKYKKDLMADMMLIMDGPRHVSNMPTLSFGARGISQITLTTYGPRVDLHSGHYGNYAPNPALRMSQLLASMKDERGRVVIPGFYDGIKLSQLEKDILSQVPDDDGDIMSKIGIGITDNVGETYQESLQYPSLNIRGLSSGSVGNEARTIVPAIAVAEIDVRLVPESDPERLFALIRRHIEEQGYHILEKEPTEEERSKFPKLIKWEGSISYKAFRTPMDSETGIWLNKAYNRAFGRDPIQKRISGGSLPIAPFVEALDNIPAVTVVTVNFDNNQHGPNENIRLGNFKEGIKTALAIFTEPLNDLSIDKK</sequence>
<evidence type="ECO:0000313" key="7">
    <source>
        <dbReference type="Proteomes" id="UP000240708"/>
    </source>
</evidence>
<evidence type="ECO:0000313" key="6">
    <source>
        <dbReference type="EMBL" id="PSL06375.1"/>
    </source>
</evidence>
<keyword evidence="3" id="KW-0378">Hydrolase</keyword>
<feature type="chain" id="PRO_5015164408" evidence="4">
    <location>
        <begin position="28"/>
        <end position="522"/>
    </location>
</feature>
<dbReference type="SUPFAM" id="SSF53187">
    <property type="entry name" value="Zn-dependent exopeptidases"/>
    <property type="match status" value="1"/>
</dbReference>
<accession>A0A2P8EA88</accession>
<dbReference type="Proteomes" id="UP000240708">
    <property type="component" value="Unassembled WGS sequence"/>
</dbReference>
<feature type="domain" description="Peptidase M20 dimerisation" evidence="5">
    <location>
        <begin position="243"/>
        <end position="396"/>
    </location>
</feature>
<keyword evidence="7" id="KW-1185">Reference proteome</keyword>
<organism evidence="6 7">
    <name type="scientific">Cecembia rubra</name>
    <dbReference type="NCBI Taxonomy" id="1485585"/>
    <lineage>
        <taxon>Bacteria</taxon>
        <taxon>Pseudomonadati</taxon>
        <taxon>Bacteroidota</taxon>
        <taxon>Cytophagia</taxon>
        <taxon>Cytophagales</taxon>
        <taxon>Cyclobacteriaceae</taxon>
        <taxon>Cecembia</taxon>
    </lineage>
</organism>
<evidence type="ECO:0000256" key="4">
    <source>
        <dbReference type="SAM" id="SignalP"/>
    </source>
</evidence>
<dbReference type="InterPro" id="IPR002933">
    <property type="entry name" value="Peptidase_M20"/>
</dbReference>
<dbReference type="GO" id="GO:0008233">
    <property type="term" value="F:peptidase activity"/>
    <property type="evidence" value="ECO:0007669"/>
    <property type="project" value="UniProtKB-KW"/>
</dbReference>
<reference evidence="6 7" key="1">
    <citation type="submission" date="2018-03" db="EMBL/GenBank/DDBJ databases">
        <title>Genomic Encyclopedia of Archaeal and Bacterial Type Strains, Phase II (KMG-II): from individual species to whole genera.</title>
        <authorList>
            <person name="Goeker M."/>
        </authorList>
    </citation>
    <scope>NUCLEOTIDE SEQUENCE [LARGE SCALE GENOMIC DNA]</scope>
    <source>
        <strain evidence="6 7">DSM 28057</strain>
    </source>
</reference>
<keyword evidence="2" id="KW-0479">Metal-binding</keyword>
<dbReference type="PANTHER" id="PTHR43270:SF8">
    <property type="entry name" value="DI- AND TRIPEPTIDASE DUG2-RELATED"/>
    <property type="match status" value="1"/>
</dbReference>
<feature type="signal peptide" evidence="4">
    <location>
        <begin position="1"/>
        <end position="27"/>
    </location>
</feature>
<dbReference type="InterPro" id="IPR051458">
    <property type="entry name" value="Cyt/Met_Dipeptidase"/>
</dbReference>
<dbReference type="AlphaFoldDB" id="A0A2P8EA88"/>
<evidence type="ECO:0000256" key="3">
    <source>
        <dbReference type="ARBA" id="ARBA00022801"/>
    </source>
</evidence>
<evidence type="ECO:0000256" key="1">
    <source>
        <dbReference type="ARBA" id="ARBA00022670"/>
    </source>
</evidence>
<gene>
    <name evidence="6" type="ORF">CLV48_102191</name>
</gene>
<dbReference type="PANTHER" id="PTHR43270">
    <property type="entry name" value="BETA-ALA-HIS DIPEPTIDASE"/>
    <property type="match status" value="1"/>
</dbReference>
<evidence type="ECO:0000259" key="5">
    <source>
        <dbReference type="Pfam" id="PF07687"/>
    </source>
</evidence>
<dbReference type="Gene3D" id="3.40.630.10">
    <property type="entry name" value="Zn peptidases"/>
    <property type="match status" value="1"/>
</dbReference>
<evidence type="ECO:0000256" key="2">
    <source>
        <dbReference type="ARBA" id="ARBA00022723"/>
    </source>
</evidence>
<comment type="caution">
    <text evidence="6">The sequence shown here is derived from an EMBL/GenBank/DDBJ whole genome shotgun (WGS) entry which is preliminary data.</text>
</comment>
<keyword evidence="1" id="KW-0645">Protease</keyword>
<dbReference type="GO" id="GO:0046872">
    <property type="term" value="F:metal ion binding"/>
    <property type="evidence" value="ECO:0007669"/>
    <property type="project" value="UniProtKB-KW"/>
</dbReference>
<dbReference type="Pfam" id="PF01546">
    <property type="entry name" value="Peptidase_M20"/>
    <property type="match status" value="1"/>
</dbReference>
<dbReference type="Pfam" id="PF07687">
    <property type="entry name" value="M20_dimer"/>
    <property type="match status" value="1"/>
</dbReference>
<dbReference type="InterPro" id="IPR011650">
    <property type="entry name" value="Peptidase_M20_dimer"/>
</dbReference>